<dbReference type="RefSeq" id="WP_369602700.1">
    <property type="nucleotide sequence ID" value="NZ_CP154858.1"/>
</dbReference>
<dbReference type="EMBL" id="CP154858">
    <property type="protein sequence ID" value="XDT73719.1"/>
    <property type="molecule type" value="Genomic_DNA"/>
</dbReference>
<gene>
    <name evidence="2" type="ORF">AAIA72_07055</name>
</gene>
<reference evidence="2" key="1">
    <citation type="submission" date="2024-05" db="EMBL/GenBank/DDBJ databases">
        <title>Genome sequencing of novel strain.</title>
        <authorList>
            <person name="Ganbat D."/>
            <person name="Ganbat S."/>
            <person name="Lee S.-J."/>
        </authorList>
    </citation>
    <scope>NUCLEOTIDE SEQUENCE</scope>
    <source>
        <strain evidence="2">SMD15-11</strain>
    </source>
</reference>
<evidence type="ECO:0000256" key="1">
    <source>
        <dbReference type="SAM" id="Phobius"/>
    </source>
</evidence>
<proteinExistence type="predicted"/>
<feature type="transmembrane region" description="Helical" evidence="1">
    <location>
        <begin position="12"/>
        <end position="28"/>
    </location>
</feature>
<accession>A0AB39UZB6</accession>
<dbReference type="KEGG" id="tcd:AAIA72_07055"/>
<protein>
    <recommendedName>
        <fullName evidence="3">Glutamate-ammonia-ligase adenylyltransferase</fullName>
    </recommendedName>
</protein>
<organism evidence="2">
    <name type="scientific">Thermohahella caldifontis</name>
    <dbReference type="NCBI Taxonomy" id="3142973"/>
    <lineage>
        <taxon>Bacteria</taxon>
        <taxon>Pseudomonadati</taxon>
        <taxon>Pseudomonadota</taxon>
        <taxon>Gammaproteobacteria</taxon>
        <taxon>Oceanospirillales</taxon>
        <taxon>Hahellaceae</taxon>
        <taxon>Thermohahella</taxon>
    </lineage>
</organism>
<keyword evidence="1" id="KW-0812">Transmembrane</keyword>
<dbReference type="AlphaFoldDB" id="A0AB39UZB6"/>
<evidence type="ECO:0000313" key="2">
    <source>
        <dbReference type="EMBL" id="XDT73719.1"/>
    </source>
</evidence>
<evidence type="ECO:0008006" key="3">
    <source>
        <dbReference type="Google" id="ProtNLM"/>
    </source>
</evidence>
<name>A0AB39UZB6_9GAMM</name>
<keyword evidence="1" id="KW-0472">Membrane</keyword>
<keyword evidence="1" id="KW-1133">Transmembrane helix</keyword>
<sequence>MKTSPYLSDIKHFLLVMLTAVLFVAWILQDRIALVQVNAEIRDDPRLSQFPYSFRLLKQEGDQLVMSTLSGRLSRYPVSLDTLLPVLFPELSGTPDEATLSVARRRFAQAQAVAQQKALELTGARSIVWEMDENWLRLKGILPNKTFYTVYQDL</sequence>